<name>L0CLF0_9ABAC</name>
<dbReference type="Proteomes" id="UP000202315">
    <property type="component" value="Segment"/>
</dbReference>
<protein>
    <submittedName>
        <fullName evidence="1">Pkip protein</fullName>
    </submittedName>
</protein>
<gene>
    <name evidence="1" type="primary">pkip</name>
</gene>
<dbReference type="GeneID" id="14340227"/>
<accession>L0CLF0</accession>
<dbReference type="RefSeq" id="YP_007250434.1">
    <property type="nucleotide sequence ID" value="NC_019945.1"/>
</dbReference>
<dbReference type="KEGG" id="vg:14340227"/>
<keyword evidence="2" id="KW-1185">Reference proteome</keyword>
<proteinExistence type="predicted"/>
<evidence type="ECO:0000313" key="1">
    <source>
        <dbReference type="EMBL" id="AGA16178.1"/>
    </source>
</evidence>
<evidence type="ECO:0000313" key="2">
    <source>
        <dbReference type="Proteomes" id="UP000202315"/>
    </source>
</evidence>
<reference evidence="1 2" key="1">
    <citation type="journal article" date="2012" name="J. Virol.">
        <title>Genome of Thysanoplusia orichalcea multiple nucleopolyhedrovirus lacks the superoxide dismutase gene.</title>
        <authorList>
            <person name="Wang Y.S."/>
            <person name="Huang G.H."/>
            <person name="Cheng X.H."/>
            <person name="Wang X."/>
            <person name="Garretson T.A."/>
            <person name="Dai L.Y."/>
            <person name="Zhang C.X."/>
            <person name="Cheng X.W."/>
        </authorList>
    </citation>
    <scope>NUCLEOTIDE SEQUENCE [LARGE SCALE GENOMIC DNA]</scope>
    <source>
        <strain evidence="1">P2</strain>
    </source>
</reference>
<dbReference type="EMBL" id="JX467702">
    <property type="protein sequence ID" value="AGA16178.1"/>
    <property type="molecule type" value="Genomic_DNA"/>
</dbReference>
<dbReference type="Pfam" id="PF06878">
    <property type="entry name" value="Pkip-1"/>
    <property type="match status" value="1"/>
</dbReference>
<sequence length="169" mass="19475">MSCILTAFCKKSQTNLNSLFKLQSKKVKNYFVKNNEAAIDKMLCVAADIKGEIEQLELVYQYMNLPDSEKLDFVYDCEDLDIDKKDLKSLCLTKNIAYFSQKYNAPIVLKSQPIVYDAFIKHCECFINAICQIDEKRQQNNNLCVDELLKLKLIAIKHLCALEFIIEGV</sequence>
<dbReference type="InterPro" id="IPR009672">
    <property type="entry name" value="Pkip-1"/>
</dbReference>
<organism evidence="1 2">
    <name type="scientific">Thysanoplusia orichalcea nucleopolyhedrovirus</name>
    <dbReference type="NCBI Taxonomy" id="101850"/>
    <lineage>
        <taxon>Viruses</taxon>
        <taxon>Viruses incertae sedis</taxon>
        <taxon>Naldaviricetes</taxon>
        <taxon>Lefavirales</taxon>
        <taxon>Baculoviridae</taxon>
        <taxon>Alphabaculovirus</taxon>
        <taxon>Alphabaculovirus thorichlaceae</taxon>
    </lineage>
</organism>
<dbReference type="OrthoDB" id="12745at10239"/>